<accession>A0A0B6ZYD4</accession>
<sequence>MVLGDIFRIKRTPHHHFPLHSTSINDFYHINEVLLMLETANKLCVIRASEKQQSTFHI</sequence>
<gene>
    <name evidence="1" type="primary">ORF86413</name>
</gene>
<evidence type="ECO:0000313" key="1">
    <source>
        <dbReference type="EMBL" id="CEK73357.1"/>
    </source>
</evidence>
<dbReference type="AlphaFoldDB" id="A0A0B6ZYD4"/>
<organism evidence="1">
    <name type="scientific">Arion vulgaris</name>
    <dbReference type="NCBI Taxonomy" id="1028688"/>
    <lineage>
        <taxon>Eukaryota</taxon>
        <taxon>Metazoa</taxon>
        <taxon>Spiralia</taxon>
        <taxon>Lophotrochozoa</taxon>
        <taxon>Mollusca</taxon>
        <taxon>Gastropoda</taxon>
        <taxon>Heterobranchia</taxon>
        <taxon>Euthyneura</taxon>
        <taxon>Panpulmonata</taxon>
        <taxon>Eupulmonata</taxon>
        <taxon>Stylommatophora</taxon>
        <taxon>Helicina</taxon>
        <taxon>Arionoidea</taxon>
        <taxon>Arionidae</taxon>
        <taxon>Arion</taxon>
    </lineage>
</organism>
<reference evidence="1" key="1">
    <citation type="submission" date="2014-12" db="EMBL/GenBank/DDBJ databases">
        <title>Insight into the proteome of Arion vulgaris.</title>
        <authorList>
            <person name="Aradska J."/>
            <person name="Bulat T."/>
            <person name="Smidak R."/>
            <person name="Sarate P."/>
            <person name="Gangsoo J."/>
            <person name="Sialana F."/>
            <person name="Bilban M."/>
            <person name="Lubec G."/>
        </authorList>
    </citation>
    <scope>NUCLEOTIDE SEQUENCE</scope>
    <source>
        <tissue evidence="1">Skin</tissue>
    </source>
</reference>
<dbReference type="EMBL" id="HACG01026492">
    <property type="protein sequence ID" value="CEK73357.1"/>
    <property type="molecule type" value="Transcribed_RNA"/>
</dbReference>
<name>A0A0B6ZYD4_9EUPU</name>
<protein>
    <submittedName>
        <fullName evidence="1">Uncharacterized protein</fullName>
    </submittedName>
</protein>
<proteinExistence type="predicted"/>